<dbReference type="Gene3D" id="1.20.1250.20">
    <property type="entry name" value="MFS general substrate transporter like domains"/>
    <property type="match status" value="2"/>
</dbReference>
<evidence type="ECO:0000256" key="3">
    <source>
        <dbReference type="ARBA" id="ARBA00023136"/>
    </source>
</evidence>
<evidence type="ECO:0000256" key="1">
    <source>
        <dbReference type="ARBA" id="ARBA00022692"/>
    </source>
</evidence>
<feature type="transmembrane region" description="Helical" evidence="4">
    <location>
        <begin position="52"/>
        <end position="72"/>
    </location>
</feature>
<feature type="transmembrane region" description="Helical" evidence="4">
    <location>
        <begin position="299"/>
        <end position="324"/>
    </location>
</feature>
<feature type="transmembrane region" description="Helical" evidence="4">
    <location>
        <begin position="180"/>
        <end position="198"/>
    </location>
</feature>
<feature type="transmembrane region" description="Helical" evidence="4">
    <location>
        <begin position="226"/>
        <end position="250"/>
    </location>
</feature>
<name>G8QKT7_AZOOP</name>
<evidence type="ECO:0000256" key="2">
    <source>
        <dbReference type="ARBA" id="ARBA00022989"/>
    </source>
</evidence>
<feature type="transmembrane region" description="Helical" evidence="4">
    <location>
        <begin position="79"/>
        <end position="98"/>
    </location>
</feature>
<dbReference type="OrthoDB" id="8526297at2"/>
<evidence type="ECO:0000313" key="7">
    <source>
        <dbReference type="Proteomes" id="UP000005633"/>
    </source>
</evidence>
<proteinExistence type="predicted"/>
<dbReference type="HOGENOM" id="CLU_025894_2_0_4"/>
<dbReference type="AlphaFoldDB" id="G8QKT7"/>
<feature type="transmembrane region" description="Helical" evidence="4">
    <location>
        <begin position="256"/>
        <end position="278"/>
    </location>
</feature>
<dbReference type="Proteomes" id="UP000005633">
    <property type="component" value="Chromosome"/>
</dbReference>
<accession>G8QKT7</accession>
<dbReference type="PANTHER" id="PTHR23520:SF5">
    <property type="entry name" value="TRANSPORTER, PUTATIVE (AFU_ORTHOLOGUE AFUA_3G04000)-RELATED"/>
    <property type="match status" value="1"/>
</dbReference>
<dbReference type="STRING" id="640081.Dsui_1140"/>
<keyword evidence="1 4" id="KW-0812">Transmembrane</keyword>
<feature type="transmembrane region" description="Helical" evidence="4">
    <location>
        <begin position="366"/>
        <end position="390"/>
    </location>
</feature>
<keyword evidence="2 4" id="KW-1133">Transmembrane helix</keyword>
<protein>
    <submittedName>
        <fullName evidence="6">Arabinose efflux permease family protein</fullName>
    </submittedName>
</protein>
<feature type="transmembrane region" description="Helical" evidence="4">
    <location>
        <begin position="26"/>
        <end position="46"/>
    </location>
</feature>
<dbReference type="SUPFAM" id="SSF103473">
    <property type="entry name" value="MFS general substrate transporter"/>
    <property type="match status" value="1"/>
</dbReference>
<dbReference type="GO" id="GO:0022857">
    <property type="term" value="F:transmembrane transporter activity"/>
    <property type="evidence" value="ECO:0007669"/>
    <property type="project" value="InterPro"/>
</dbReference>
<evidence type="ECO:0000313" key="6">
    <source>
        <dbReference type="EMBL" id="AEV25542.1"/>
    </source>
</evidence>
<dbReference type="PROSITE" id="PS50850">
    <property type="entry name" value="MFS"/>
    <property type="match status" value="1"/>
</dbReference>
<dbReference type="InterPro" id="IPR036259">
    <property type="entry name" value="MFS_trans_sf"/>
</dbReference>
<dbReference type="Pfam" id="PF07690">
    <property type="entry name" value="MFS_1"/>
    <property type="match status" value="1"/>
</dbReference>
<keyword evidence="3 4" id="KW-0472">Membrane</keyword>
<feature type="domain" description="Major facilitator superfamily (MFS) profile" evidence="5">
    <location>
        <begin position="222"/>
        <end position="403"/>
    </location>
</feature>
<dbReference type="InterPro" id="IPR011701">
    <property type="entry name" value="MFS"/>
</dbReference>
<reference evidence="6 7" key="1">
    <citation type="journal article" date="2012" name="J. Bacteriol.">
        <title>Complete genome sequence of the anaerobic perchlorate-reducing bacterium Azospira suillum strain PS.</title>
        <authorList>
            <person name="Byrne-Bailey K.G."/>
            <person name="Coates J.D."/>
        </authorList>
    </citation>
    <scope>NUCLEOTIDE SEQUENCE [LARGE SCALE GENOMIC DNA]</scope>
    <source>
        <strain evidence="7">ATCC BAA-33 / DSM 13638 / PS</strain>
    </source>
</reference>
<dbReference type="EMBL" id="CP003153">
    <property type="protein sequence ID" value="AEV25542.1"/>
    <property type="molecule type" value="Genomic_DNA"/>
</dbReference>
<feature type="transmembrane region" description="Helical" evidence="4">
    <location>
        <begin position="147"/>
        <end position="168"/>
    </location>
</feature>
<gene>
    <name evidence="6" type="ordered locus">Dsui_1140</name>
</gene>
<sequence>MTGRWLLPEGVDRVVLPLLVGKALRAFADGYVAVLLPAYLLALGFGTLDVGILSTTTLLGSAFATLAVGAWGHRFHHRNLLLGAALLMLGTGLSFASLSAFLPLLLVAFVGTLNPSSGDVSVFLPLEHARLAESGQGTARTTLFARYSLLGALFAALGALASGIPQLLVSVLGIELLSGFRVMFVLYGLVGGTVWLLYRRMPAPRRECAVAAPQALGESKGVVVRLALLFSLDSFAGGLAINALMALWFFQRFELSLAAAGSFFFWAGLLSAVSQLIAPKVAERIGLVNTMVFTHIPASICLIAAAFAPGLELAFALLFIRALLSQMDVPVRSAFVMAVVTPAERAAAASFTAVPRSLASAISPTIGGAMFAAGWLAAPLVACGALKICYDLMLWKAFRQRDP</sequence>
<dbReference type="KEGG" id="dsu:Dsui_1140"/>
<dbReference type="eggNOG" id="COG2814">
    <property type="taxonomic scope" value="Bacteria"/>
</dbReference>
<organism evidence="6 7">
    <name type="scientific">Azospira oryzae (strain ATCC BAA-33 / DSM 13638 / PS)</name>
    <name type="common">Dechlorosoma suillum</name>
    <dbReference type="NCBI Taxonomy" id="640081"/>
    <lineage>
        <taxon>Bacteria</taxon>
        <taxon>Pseudomonadati</taxon>
        <taxon>Pseudomonadota</taxon>
        <taxon>Betaproteobacteria</taxon>
        <taxon>Rhodocyclales</taxon>
        <taxon>Rhodocyclaceae</taxon>
        <taxon>Azospira</taxon>
    </lineage>
</organism>
<evidence type="ECO:0000256" key="4">
    <source>
        <dbReference type="SAM" id="Phobius"/>
    </source>
</evidence>
<dbReference type="InterPro" id="IPR020846">
    <property type="entry name" value="MFS_dom"/>
</dbReference>
<dbReference type="PANTHER" id="PTHR23520">
    <property type="entry name" value="TRANSPORTER, PUTATIVE (AFU_ORTHOLOGUE AFUA_3G04000)-RELATED"/>
    <property type="match status" value="1"/>
</dbReference>
<evidence type="ECO:0000259" key="5">
    <source>
        <dbReference type="PROSITE" id="PS50850"/>
    </source>
</evidence>